<name>A0A4Z1GMZ9_9HELO</name>
<reference evidence="2 3" key="1">
    <citation type="submission" date="2017-12" db="EMBL/GenBank/DDBJ databases">
        <title>Comparative genomics of Botrytis spp.</title>
        <authorList>
            <person name="Valero-Jimenez C.A."/>
            <person name="Tapia P."/>
            <person name="Veloso J."/>
            <person name="Silva-Moreno E."/>
            <person name="Staats M."/>
            <person name="Valdes J.H."/>
            <person name="Van Kan J.A.L."/>
        </authorList>
    </citation>
    <scope>NUCLEOTIDE SEQUENCE [LARGE SCALE GENOMIC DNA]</scope>
    <source>
        <strain evidence="2 3">Bh0001</strain>
    </source>
</reference>
<keyword evidence="3" id="KW-1185">Reference proteome</keyword>
<organism evidence="2 3">
    <name type="scientific">Botrytis hyacinthi</name>
    <dbReference type="NCBI Taxonomy" id="278943"/>
    <lineage>
        <taxon>Eukaryota</taxon>
        <taxon>Fungi</taxon>
        <taxon>Dikarya</taxon>
        <taxon>Ascomycota</taxon>
        <taxon>Pezizomycotina</taxon>
        <taxon>Leotiomycetes</taxon>
        <taxon>Helotiales</taxon>
        <taxon>Sclerotiniaceae</taxon>
        <taxon>Botrytis</taxon>
    </lineage>
</organism>
<dbReference type="PANTHER" id="PTHR42749">
    <property type="entry name" value="CELL SHAPE-DETERMINING PROTEIN MREB"/>
    <property type="match status" value="1"/>
</dbReference>
<dbReference type="Gene3D" id="3.90.640.10">
    <property type="entry name" value="Actin, Chain A, domain 4"/>
    <property type="match status" value="1"/>
</dbReference>
<sequence>MNQVINDQQTCLDLAAKLQKIVLKYPFSVQSPKFISPTRTVIFSLLTRDSAVYPRQLLIMSMSARRTAPSARSSLREREFNSSIAGKNSKNFTTEKKFVIGVDFGTTFTSVSYFSHPINERHPRAFPEQLLSIKNWPDDLSSGDAGGTRPQVPSETWYSPIPLSREAPQDTDDQDGTLDEFVYADKSHPLTFVEDANPESSGDESSDFLWGYQVHHQQYRENISRNTETRVKRSKLHLVPTAYTHYDRVELLRSMEILIDNGIIRKQGSKDEPDARDVLDIFTDFLVKVLNHIKEQLIQLHNFSNQSVVEFALTVPTIWSPNASRILQTALQTAARLVKFGSISTKKVVIPYIVSEPEAAAIYMLAGNSSVHPRETFIIADCGGGTVDIVTYEIGTEHPLRLSEEKVTPGGDNCGSSYLNENWKNMLLNKLKDESYLLDMWPAGESLESIVNRFIPNFENDHKRRKDVTSIFGLKTRLHLPGLKENAEKRFDDGHIVIINFGYGNRQDWEEVFNPLLERVKKLLHTQLFAALEKGLKVKKVFLLGGFGASPSLRSYLRNYLREMSNKPEVGYDIELMTGNDASGYPVTAVSCGAVLAALNKNNGPARRAQSSYGIFRKELYQPTVLGFEAHRNCTAKNCSIDDQKYLYVVNYFVFKGSLIPPRHRFEPWISIHAFPENSTTWICEELIYVSDRTKYSHYPLDHENNKALLTYFSADAQIAGRLEFDMTFLKTQKKISLAERRYGETKLAKPHYCVELEISAELNGMLLEYSARYPPGVGGKIMSRGQVCVSAAFAPGCA</sequence>
<dbReference type="EMBL" id="PQXK01000166">
    <property type="protein sequence ID" value="TGO35203.1"/>
    <property type="molecule type" value="Genomic_DNA"/>
</dbReference>
<evidence type="ECO:0000256" key="1">
    <source>
        <dbReference type="SAM" id="MobiDB-lite"/>
    </source>
</evidence>
<dbReference type="Proteomes" id="UP000297814">
    <property type="component" value="Unassembled WGS sequence"/>
</dbReference>
<evidence type="ECO:0000313" key="3">
    <source>
        <dbReference type="Proteomes" id="UP000297814"/>
    </source>
</evidence>
<dbReference type="PANTHER" id="PTHR42749:SF8">
    <property type="entry name" value="HSP70 FAMILY PROTEIN (AFU_ORTHOLOGUE AFUA_3G13740)"/>
    <property type="match status" value="1"/>
</dbReference>
<dbReference type="InterPro" id="IPR043129">
    <property type="entry name" value="ATPase_NBD"/>
</dbReference>
<dbReference type="SUPFAM" id="SSF53067">
    <property type="entry name" value="Actin-like ATPase domain"/>
    <property type="match status" value="2"/>
</dbReference>
<accession>A0A4Z1GMZ9</accession>
<dbReference type="CDD" id="cd10170">
    <property type="entry name" value="ASKHA_NBD_HSP70"/>
    <property type="match status" value="1"/>
</dbReference>
<proteinExistence type="predicted"/>
<evidence type="ECO:0000313" key="2">
    <source>
        <dbReference type="EMBL" id="TGO35203.1"/>
    </source>
</evidence>
<feature type="region of interest" description="Disordered" evidence="1">
    <location>
        <begin position="137"/>
        <end position="176"/>
    </location>
</feature>
<dbReference type="Gene3D" id="3.30.420.40">
    <property type="match status" value="2"/>
</dbReference>
<protein>
    <submittedName>
        <fullName evidence="2">Uncharacterized protein</fullName>
    </submittedName>
</protein>
<gene>
    <name evidence="2" type="ORF">BHYA_0166g00060</name>
</gene>
<dbReference type="AlphaFoldDB" id="A0A4Z1GMZ9"/>
<comment type="caution">
    <text evidence="2">The sequence shown here is derived from an EMBL/GenBank/DDBJ whole genome shotgun (WGS) entry which is preliminary data.</text>
</comment>